<dbReference type="AlphaFoldDB" id="A0A9P6KH61"/>
<protein>
    <submittedName>
        <fullName evidence="1">Uncharacterized protein</fullName>
    </submittedName>
</protein>
<dbReference type="SUPFAM" id="SSF50249">
    <property type="entry name" value="Nucleic acid-binding proteins"/>
    <property type="match status" value="1"/>
</dbReference>
<organism evidence="1 2">
    <name type="scientific">Lunasporangiospora selenospora</name>
    <dbReference type="NCBI Taxonomy" id="979761"/>
    <lineage>
        <taxon>Eukaryota</taxon>
        <taxon>Fungi</taxon>
        <taxon>Fungi incertae sedis</taxon>
        <taxon>Mucoromycota</taxon>
        <taxon>Mortierellomycotina</taxon>
        <taxon>Mortierellomycetes</taxon>
        <taxon>Mortierellales</taxon>
        <taxon>Mortierellaceae</taxon>
        <taxon>Lunasporangiospora</taxon>
    </lineage>
</organism>
<keyword evidence="2" id="KW-1185">Reference proteome</keyword>
<accession>A0A9P6KH61</accession>
<reference evidence="1" key="1">
    <citation type="journal article" date="2020" name="Fungal Divers.">
        <title>Resolving the Mortierellaceae phylogeny through synthesis of multi-gene phylogenetics and phylogenomics.</title>
        <authorList>
            <person name="Vandepol N."/>
            <person name="Liber J."/>
            <person name="Desiro A."/>
            <person name="Na H."/>
            <person name="Kennedy M."/>
            <person name="Barry K."/>
            <person name="Grigoriev I.V."/>
            <person name="Miller A.N."/>
            <person name="O'Donnell K."/>
            <person name="Stajich J.E."/>
            <person name="Bonito G."/>
        </authorList>
    </citation>
    <scope>NUCLEOTIDE SEQUENCE</scope>
    <source>
        <strain evidence="1">KOD1015</strain>
    </source>
</reference>
<dbReference type="InterPro" id="IPR012340">
    <property type="entry name" value="NA-bd_OB-fold"/>
</dbReference>
<comment type="caution">
    <text evidence="1">The sequence shown here is derived from an EMBL/GenBank/DDBJ whole genome shotgun (WGS) entry which is preliminary data.</text>
</comment>
<proteinExistence type="predicted"/>
<dbReference type="Proteomes" id="UP000780801">
    <property type="component" value="Unassembled WGS sequence"/>
</dbReference>
<evidence type="ECO:0000313" key="2">
    <source>
        <dbReference type="Proteomes" id="UP000780801"/>
    </source>
</evidence>
<dbReference type="Gene3D" id="2.40.50.140">
    <property type="entry name" value="Nucleic acid-binding proteins"/>
    <property type="match status" value="1"/>
</dbReference>
<evidence type="ECO:0000313" key="1">
    <source>
        <dbReference type="EMBL" id="KAF9585384.1"/>
    </source>
</evidence>
<sequence length="470" mass="52011">MATQEKQASVRSSAYPTHVAAPYLRPSHANLPHTPYQSSIGKGCSLATKAQSRSSLPVVPSYSLHALRTFAPLPMHFTPDAAMVPIQHLQPEKCFVVRRTVRVPEVKSFPDSRDGTKTRWLQWFTIKDDLDTTEVKYWHKTQDHLNLYSDITVVHIWTDEVKLKPKQYNSVRGGAPSTSAPSTTSPFFLSLSEGKMGHKIDIGSKDEMDTLFKEALGMNAGGAIPSISIKQAISAVDSIKSQRFNMAVCIKKCDSPTLVKSKNGPLAKTSLCVFDAQGQEAALTFWGDTMASVAPQWTPYSTVLVLSGAQVSLYATKPQITAGYQTHIQVDPYCKTVEWLKHFAAQCASLPTEVNPVAETESISIQNIQTCYRIGDITRLVEQMGTTAFGFSYAILTKFDIDVLAAEMRHPVTSSDIVTNWLELKRHFMERFKVSWSDVRETQVLEIIGLQVAQITDLAGLFASPHRAQG</sequence>
<dbReference type="OrthoDB" id="3248508at2759"/>
<name>A0A9P6KH61_9FUNG</name>
<dbReference type="EMBL" id="JAABOA010000193">
    <property type="protein sequence ID" value="KAF9585384.1"/>
    <property type="molecule type" value="Genomic_DNA"/>
</dbReference>
<gene>
    <name evidence="1" type="ORF">BGW38_002614</name>
</gene>